<gene>
    <name evidence="10" type="ORF">KI387_038920</name>
</gene>
<dbReference type="InterPro" id="IPR009038">
    <property type="entry name" value="GOLD_dom"/>
</dbReference>
<dbReference type="OMA" id="YVERSAC"/>
<dbReference type="PANTHER" id="PTHR22811">
    <property type="entry name" value="TRANSMEMBRANE EMP24 DOMAIN-CONTAINING PROTEIN"/>
    <property type="match status" value="1"/>
</dbReference>
<sequence length="172" mass="19517">MGRFEVFLLALFYLGLWGVQCLRFELPSGQTKCIAEEIQNNVMVLGNYHVVEPGSDEHHYGSANAHPVPDDHKVTARVTSPYGNSMHYAETVDSGQFTFTTSEAGDYLACFWIPPASPPTKATIDIEWKTGVFAKDWTNIAKRDKIDGMELELRKLEEYVKSIYDEMLYLWG</sequence>
<organism evidence="10 11">
    <name type="scientific">Taxus chinensis</name>
    <name type="common">Chinese yew</name>
    <name type="synonym">Taxus wallichiana var. chinensis</name>
    <dbReference type="NCBI Taxonomy" id="29808"/>
    <lineage>
        <taxon>Eukaryota</taxon>
        <taxon>Viridiplantae</taxon>
        <taxon>Streptophyta</taxon>
        <taxon>Embryophyta</taxon>
        <taxon>Tracheophyta</taxon>
        <taxon>Spermatophyta</taxon>
        <taxon>Pinopsida</taxon>
        <taxon>Pinidae</taxon>
        <taxon>Conifers II</taxon>
        <taxon>Cupressales</taxon>
        <taxon>Taxaceae</taxon>
        <taxon>Taxus</taxon>
    </lineage>
</organism>
<comment type="caution">
    <text evidence="10">The sequence shown here is derived from an EMBL/GenBank/DDBJ whole genome shotgun (WGS) entry which is preliminary data.</text>
</comment>
<keyword evidence="6" id="KW-0472">Membrane</keyword>
<evidence type="ECO:0000256" key="4">
    <source>
        <dbReference type="ARBA" id="ARBA00022729"/>
    </source>
</evidence>
<evidence type="ECO:0000313" key="10">
    <source>
        <dbReference type="EMBL" id="KAH9295332.1"/>
    </source>
</evidence>
<dbReference type="AlphaFoldDB" id="A0AA38FBB2"/>
<dbReference type="GO" id="GO:0016020">
    <property type="term" value="C:membrane"/>
    <property type="evidence" value="ECO:0007669"/>
    <property type="project" value="UniProtKB-SubCell"/>
</dbReference>
<keyword evidence="4 8" id="KW-0732">Signal</keyword>
<comment type="similarity">
    <text evidence="2 7">Belongs to the EMP24/GP25L family.</text>
</comment>
<dbReference type="Proteomes" id="UP000824469">
    <property type="component" value="Unassembled WGS sequence"/>
</dbReference>
<comment type="subcellular location">
    <subcellularLocation>
        <location evidence="1 7">Membrane</location>
        <topology evidence="1 7">Single-pass type I membrane protein</topology>
    </subcellularLocation>
</comment>
<feature type="domain" description="GOLD" evidence="9">
    <location>
        <begin position="31"/>
        <end position="155"/>
    </location>
</feature>
<evidence type="ECO:0000259" key="9">
    <source>
        <dbReference type="PROSITE" id="PS50866"/>
    </source>
</evidence>
<dbReference type="EMBL" id="JAHRHJ020000011">
    <property type="protein sequence ID" value="KAH9295332.1"/>
    <property type="molecule type" value="Genomic_DNA"/>
</dbReference>
<evidence type="ECO:0000256" key="7">
    <source>
        <dbReference type="RuleBase" id="RU003827"/>
    </source>
</evidence>
<evidence type="ECO:0000256" key="1">
    <source>
        <dbReference type="ARBA" id="ARBA00004479"/>
    </source>
</evidence>
<keyword evidence="11" id="KW-1185">Reference proteome</keyword>
<dbReference type="PROSITE" id="PS50866">
    <property type="entry name" value="GOLD"/>
    <property type="match status" value="1"/>
</dbReference>
<accession>A0AA38FBB2</accession>
<dbReference type="SMART" id="SM01190">
    <property type="entry name" value="EMP24_GP25L"/>
    <property type="match status" value="1"/>
</dbReference>
<evidence type="ECO:0000256" key="2">
    <source>
        <dbReference type="ARBA" id="ARBA00007104"/>
    </source>
</evidence>
<evidence type="ECO:0000313" key="11">
    <source>
        <dbReference type="Proteomes" id="UP000824469"/>
    </source>
</evidence>
<protein>
    <recommendedName>
        <fullName evidence="9">GOLD domain-containing protein</fullName>
    </recommendedName>
</protein>
<name>A0AA38FBB2_TAXCH</name>
<dbReference type="Pfam" id="PF01105">
    <property type="entry name" value="EMP24_GP25L"/>
    <property type="match status" value="1"/>
</dbReference>
<feature type="chain" id="PRO_5041397180" description="GOLD domain-containing protein" evidence="8">
    <location>
        <begin position="22"/>
        <end position="172"/>
    </location>
</feature>
<keyword evidence="3 7" id="KW-0812">Transmembrane</keyword>
<evidence type="ECO:0000256" key="6">
    <source>
        <dbReference type="ARBA" id="ARBA00023136"/>
    </source>
</evidence>
<evidence type="ECO:0000256" key="8">
    <source>
        <dbReference type="SAM" id="SignalP"/>
    </source>
</evidence>
<evidence type="ECO:0000256" key="3">
    <source>
        <dbReference type="ARBA" id="ARBA00022692"/>
    </source>
</evidence>
<feature type="signal peptide" evidence="8">
    <location>
        <begin position="1"/>
        <end position="21"/>
    </location>
</feature>
<dbReference type="InterPro" id="IPR015720">
    <property type="entry name" value="Emp24-like"/>
</dbReference>
<proteinExistence type="inferred from homology"/>
<feature type="non-terminal residue" evidence="10">
    <location>
        <position position="1"/>
    </location>
</feature>
<keyword evidence="5" id="KW-1133">Transmembrane helix</keyword>
<reference evidence="10 11" key="1">
    <citation type="journal article" date="2021" name="Nat. Plants">
        <title>The Taxus genome provides insights into paclitaxel biosynthesis.</title>
        <authorList>
            <person name="Xiong X."/>
            <person name="Gou J."/>
            <person name="Liao Q."/>
            <person name="Li Y."/>
            <person name="Zhou Q."/>
            <person name="Bi G."/>
            <person name="Li C."/>
            <person name="Du R."/>
            <person name="Wang X."/>
            <person name="Sun T."/>
            <person name="Guo L."/>
            <person name="Liang H."/>
            <person name="Lu P."/>
            <person name="Wu Y."/>
            <person name="Zhang Z."/>
            <person name="Ro D.K."/>
            <person name="Shang Y."/>
            <person name="Huang S."/>
            <person name="Yan J."/>
        </authorList>
    </citation>
    <scope>NUCLEOTIDE SEQUENCE [LARGE SCALE GENOMIC DNA]</scope>
    <source>
        <strain evidence="10">Ta-2019</strain>
    </source>
</reference>
<evidence type="ECO:0000256" key="5">
    <source>
        <dbReference type="ARBA" id="ARBA00022989"/>
    </source>
</evidence>